<proteinExistence type="predicted"/>
<reference evidence="1 2" key="1">
    <citation type="submission" date="2012-04" db="EMBL/GenBank/DDBJ databases">
        <authorList>
            <person name="Weinstock G."/>
            <person name="Sodergren E."/>
            <person name="Lobos E.A."/>
            <person name="Fulton L."/>
            <person name="Fulton R."/>
            <person name="Courtney L."/>
            <person name="Fronick C."/>
            <person name="O'Laughlin M."/>
            <person name="Godfrey J."/>
            <person name="Wilson R.M."/>
            <person name="Miner T."/>
            <person name="Farmer C."/>
            <person name="Delehaunty K."/>
            <person name="Cordes M."/>
            <person name="Minx P."/>
            <person name="Tomlinson C."/>
            <person name="Chen J."/>
            <person name="Wollam A."/>
            <person name="Pepin K.H."/>
            <person name="Bhonagiri V."/>
            <person name="Zhang X."/>
            <person name="Suruliraj S."/>
            <person name="Warren W."/>
            <person name="Mitreva M."/>
            <person name="Mardis E.R."/>
            <person name="Wilson R.K."/>
        </authorList>
    </citation>
    <scope>NUCLEOTIDE SEQUENCE [LARGE SCALE GENOMIC DNA]</scope>
    <source>
        <strain evidence="1 2">R496</strain>
    </source>
</reference>
<dbReference type="AlphaFoldDB" id="A0AAV3GSZ1"/>
<comment type="caution">
    <text evidence="1">The sequence shown here is derived from an EMBL/GenBank/DDBJ whole genome shotgun (WGS) entry which is preliminary data.</text>
</comment>
<protein>
    <submittedName>
        <fullName evidence="1">Uncharacterized protein</fullName>
    </submittedName>
</protein>
<dbReference type="EMBL" id="AMAH01000173">
    <property type="protein sequence ID" value="EJX50398.1"/>
    <property type="molecule type" value="Genomic_DNA"/>
</dbReference>
<sequence length="39" mass="4643">MKKTNQFDCSNFQFFMFYLLIPSFCKIMGTRNKKGAIDE</sequence>
<evidence type="ECO:0000313" key="2">
    <source>
        <dbReference type="Proteomes" id="UP000006402"/>
    </source>
</evidence>
<organism evidence="1 2">
    <name type="scientific">Enterococcus faecium R496</name>
    <dbReference type="NCBI Taxonomy" id="1134836"/>
    <lineage>
        <taxon>Bacteria</taxon>
        <taxon>Bacillati</taxon>
        <taxon>Bacillota</taxon>
        <taxon>Bacilli</taxon>
        <taxon>Lactobacillales</taxon>
        <taxon>Enterococcaceae</taxon>
        <taxon>Enterococcus</taxon>
    </lineage>
</organism>
<evidence type="ECO:0000313" key="1">
    <source>
        <dbReference type="EMBL" id="EJX50398.1"/>
    </source>
</evidence>
<dbReference type="Proteomes" id="UP000006402">
    <property type="component" value="Unassembled WGS sequence"/>
</dbReference>
<name>A0AAV3GSZ1_ENTFC</name>
<gene>
    <name evidence="1" type="ORF">HMPREF1378_02385</name>
</gene>
<accession>A0AAV3GSZ1</accession>